<evidence type="ECO:0000313" key="2">
    <source>
        <dbReference type="EMBL" id="SMB92637.1"/>
    </source>
</evidence>
<keyword evidence="1" id="KW-1133">Transmembrane helix</keyword>
<feature type="transmembrane region" description="Helical" evidence="1">
    <location>
        <begin position="60"/>
        <end position="78"/>
    </location>
</feature>
<gene>
    <name evidence="2" type="ORF">SAMN00017405_2072</name>
</gene>
<keyword evidence="1" id="KW-0472">Membrane</keyword>
<proteinExistence type="predicted"/>
<feature type="transmembrane region" description="Helical" evidence="1">
    <location>
        <begin position="37"/>
        <end position="54"/>
    </location>
</feature>
<accession>A0A1W1VGY4</accession>
<keyword evidence="1" id="KW-0812">Transmembrane</keyword>
<reference evidence="2 3" key="1">
    <citation type="submission" date="2017-04" db="EMBL/GenBank/DDBJ databases">
        <authorList>
            <person name="Afonso C.L."/>
            <person name="Miller P.J."/>
            <person name="Scott M.A."/>
            <person name="Spackman E."/>
            <person name="Goraichik I."/>
            <person name="Dimitrov K.M."/>
            <person name="Suarez D.L."/>
            <person name="Swayne D.E."/>
        </authorList>
    </citation>
    <scope>NUCLEOTIDE SEQUENCE [LARGE SCALE GENOMIC DNA]</scope>
    <source>
        <strain evidence="2 3">DSM 11270</strain>
    </source>
</reference>
<evidence type="ECO:0000313" key="3">
    <source>
        <dbReference type="Proteomes" id="UP000192731"/>
    </source>
</evidence>
<dbReference type="EMBL" id="FWWT01000021">
    <property type="protein sequence ID" value="SMB92637.1"/>
    <property type="molecule type" value="Genomic_DNA"/>
</dbReference>
<keyword evidence="3" id="KW-1185">Reference proteome</keyword>
<feature type="transmembrane region" description="Helical" evidence="1">
    <location>
        <begin position="6"/>
        <end position="25"/>
    </location>
</feature>
<sequence>MNNLPLVVLIFQIIPESIAMIFLATSILNNWIAEKKYILFIFGVLEGLFIFFLKTISISFGVHTIIAIFSLALWIYFITKKSFTICILSASIVSIILMILELIVVEISINFFGLEVQYILNNYPLRIILGSPQILILFLLGVILNKIFWKKRTNKLN</sequence>
<evidence type="ECO:0000256" key="1">
    <source>
        <dbReference type="SAM" id="Phobius"/>
    </source>
</evidence>
<dbReference type="AlphaFoldDB" id="A0A1W1VGY4"/>
<dbReference type="Proteomes" id="UP000192731">
    <property type="component" value="Unassembled WGS sequence"/>
</dbReference>
<dbReference type="RefSeq" id="WP_084053665.1">
    <property type="nucleotide sequence ID" value="NZ_FWWT01000021.1"/>
</dbReference>
<name>A0A1W1VGY4_DESTI</name>
<protein>
    <submittedName>
        <fullName evidence="2">Uncharacterized protein</fullName>
    </submittedName>
</protein>
<dbReference type="STRING" id="656914.SAMN00017405_2072"/>
<feature type="transmembrane region" description="Helical" evidence="1">
    <location>
        <begin position="85"/>
        <end position="105"/>
    </location>
</feature>
<feature type="transmembrane region" description="Helical" evidence="1">
    <location>
        <begin position="125"/>
        <end position="148"/>
    </location>
</feature>
<organism evidence="2 3">
    <name type="scientific">Desulfonispora thiosulfatigenes DSM 11270</name>
    <dbReference type="NCBI Taxonomy" id="656914"/>
    <lineage>
        <taxon>Bacteria</taxon>
        <taxon>Bacillati</taxon>
        <taxon>Bacillota</taxon>
        <taxon>Clostridia</taxon>
        <taxon>Eubacteriales</taxon>
        <taxon>Peptococcaceae</taxon>
        <taxon>Desulfonispora</taxon>
    </lineage>
</organism>